<dbReference type="STRING" id="436515.GCA_001752345_02373"/>
<dbReference type="GO" id="GO:0030288">
    <property type="term" value="C:outer membrane-bounded periplasmic space"/>
    <property type="evidence" value="ECO:0007669"/>
    <property type="project" value="TreeGrafter"/>
</dbReference>
<dbReference type="InterPro" id="IPR017663">
    <property type="entry name" value="ABC_2-AEP-bd"/>
</dbReference>
<dbReference type="EMBL" id="CP023284">
    <property type="protein sequence ID" value="ATA52689.1"/>
    <property type="molecule type" value="Genomic_DNA"/>
</dbReference>
<dbReference type="GO" id="GO:0030975">
    <property type="term" value="F:thiamine binding"/>
    <property type="evidence" value="ECO:0007669"/>
    <property type="project" value="TreeGrafter"/>
</dbReference>
<name>A0A1E7U6K9_9BURK</name>
<evidence type="ECO:0000313" key="2">
    <source>
        <dbReference type="Proteomes" id="UP000217154"/>
    </source>
</evidence>
<dbReference type="SUPFAM" id="SSF53850">
    <property type="entry name" value="Periplasmic binding protein-like II"/>
    <property type="match status" value="1"/>
</dbReference>
<dbReference type="Pfam" id="PF13343">
    <property type="entry name" value="SBP_bac_6"/>
    <property type="match status" value="1"/>
</dbReference>
<dbReference type="GeneID" id="82270461"/>
<dbReference type="OrthoDB" id="366726at2"/>
<dbReference type="PANTHER" id="PTHR30006:SF2">
    <property type="entry name" value="ABC TRANSPORTER SUBSTRATE-BINDING PROTEIN"/>
    <property type="match status" value="1"/>
</dbReference>
<dbReference type="Gene3D" id="3.40.190.10">
    <property type="entry name" value="Periplasmic binding protein-like II"/>
    <property type="match status" value="2"/>
</dbReference>
<dbReference type="InterPro" id="IPR026045">
    <property type="entry name" value="Ferric-bd"/>
</dbReference>
<accession>A0A1E7U6K9</accession>
<dbReference type="CDD" id="cd13544">
    <property type="entry name" value="PBP2_Fbp_like_1"/>
    <property type="match status" value="1"/>
</dbReference>
<sequence>MLHRRLMWAAVPAALFSLAFAASAQGRTELLVYTALEADQVQAYKAAFEKENPAIELKFVRDSTGIVTAKLLAEKANPQADVVWGLAATSLMLLDKEGMLQPYAPKGLDAIKPTMRDTANPPKWVGMDVWSSAICFNTAEATKKNLPKPTSWADLTNPVYKGQITMPNPAASGTGYLMVSGWIQMMGEDKAWKYMDALHQNIGVYSLSGSKPCRQAGAGEFALGMSFEYRANKTKRDGAPIDIVLPKEGLGWDMEATGIIKTSKKQDAAKALADWAVTKQANELYAKNFAVLALPGIQEKLEFVPGDVEKLLAKNDFNWAAANRDRILTEWSKRYDAKAEKKPM</sequence>
<dbReference type="AlphaFoldDB" id="A0A1E7U6K9"/>
<reference evidence="1 2" key="1">
    <citation type="submission" date="2017-09" db="EMBL/GenBank/DDBJ databases">
        <title>The diverse metabolic capabilities of V. boronicumulans make it an excellent choice for continued studies on novel biodegradation.</title>
        <authorList>
            <person name="Sun S."/>
        </authorList>
    </citation>
    <scope>NUCLEOTIDE SEQUENCE [LARGE SCALE GENOMIC DNA]</scope>
    <source>
        <strain evidence="1 2">J1</strain>
    </source>
</reference>
<dbReference type="PANTHER" id="PTHR30006">
    <property type="entry name" value="THIAMINE-BINDING PERIPLASMIC PROTEIN-RELATED"/>
    <property type="match status" value="1"/>
</dbReference>
<dbReference type="GO" id="GO:0030976">
    <property type="term" value="F:thiamine pyrophosphate binding"/>
    <property type="evidence" value="ECO:0007669"/>
    <property type="project" value="TreeGrafter"/>
</dbReference>
<proteinExistence type="predicted"/>
<dbReference type="GO" id="GO:0015888">
    <property type="term" value="P:thiamine transport"/>
    <property type="evidence" value="ECO:0007669"/>
    <property type="project" value="TreeGrafter"/>
</dbReference>
<dbReference type="RefSeq" id="WP_062481319.1">
    <property type="nucleotide sequence ID" value="NZ_BKDH01000002.1"/>
</dbReference>
<dbReference type="NCBIfam" id="TIGR03261">
    <property type="entry name" value="phnS2"/>
    <property type="match status" value="1"/>
</dbReference>
<dbReference type="PIRSF" id="PIRSF002825">
    <property type="entry name" value="CfbpA"/>
    <property type="match status" value="1"/>
</dbReference>
<gene>
    <name evidence="1" type="ORF">CKY39_05275</name>
</gene>
<dbReference type="KEGG" id="vbo:CKY39_05275"/>
<dbReference type="Proteomes" id="UP000217154">
    <property type="component" value="Chromosome"/>
</dbReference>
<organism evidence="1 2">
    <name type="scientific">Variovorax boronicumulans</name>
    <dbReference type="NCBI Taxonomy" id="436515"/>
    <lineage>
        <taxon>Bacteria</taxon>
        <taxon>Pseudomonadati</taxon>
        <taxon>Pseudomonadota</taxon>
        <taxon>Betaproteobacteria</taxon>
        <taxon>Burkholderiales</taxon>
        <taxon>Comamonadaceae</taxon>
        <taxon>Variovorax</taxon>
    </lineage>
</organism>
<protein>
    <submittedName>
        <fullName evidence="1">Putative 2-aminoethylphosphonate ABC transporter substrate-binding protein</fullName>
    </submittedName>
</protein>
<evidence type="ECO:0000313" key="1">
    <source>
        <dbReference type="EMBL" id="ATA52689.1"/>
    </source>
</evidence>